<comment type="caution">
    <text evidence="2">The sequence shown here is derived from an EMBL/GenBank/DDBJ whole genome shotgun (WGS) entry which is preliminary data.</text>
</comment>
<name>A0AAD5E2E1_UMBRA</name>
<reference evidence="2" key="2">
    <citation type="journal article" date="2022" name="Proc. Natl. Acad. Sci. U.S.A.">
        <title>Diploid-dominant life cycles characterize the early evolution of Fungi.</title>
        <authorList>
            <person name="Amses K.R."/>
            <person name="Simmons D.R."/>
            <person name="Longcore J.E."/>
            <person name="Mondo S.J."/>
            <person name="Seto K."/>
            <person name="Jeronimo G.H."/>
            <person name="Bonds A.E."/>
            <person name="Quandt C.A."/>
            <person name="Davis W.J."/>
            <person name="Chang Y."/>
            <person name="Federici B.A."/>
            <person name="Kuo A."/>
            <person name="LaButti K."/>
            <person name="Pangilinan J."/>
            <person name="Andreopoulos W."/>
            <person name="Tritt A."/>
            <person name="Riley R."/>
            <person name="Hundley H."/>
            <person name="Johnson J."/>
            <person name="Lipzen A."/>
            <person name="Barry K."/>
            <person name="Lang B.F."/>
            <person name="Cuomo C.A."/>
            <person name="Buchler N.E."/>
            <person name="Grigoriev I.V."/>
            <person name="Spatafora J.W."/>
            <person name="Stajich J.E."/>
            <person name="James T.Y."/>
        </authorList>
    </citation>
    <scope>NUCLEOTIDE SEQUENCE</scope>
    <source>
        <strain evidence="2">AG</strain>
    </source>
</reference>
<protein>
    <submittedName>
        <fullName evidence="2">Uncharacterized protein</fullName>
    </submittedName>
</protein>
<dbReference type="EMBL" id="MU620966">
    <property type="protein sequence ID" value="KAI8575933.1"/>
    <property type="molecule type" value="Genomic_DNA"/>
</dbReference>
<gene>
    <name evidence="2" type="ORF">K450DRAFT_259450</name>
</gene>
<organism evidence="2 3">
    <name type="scientific">Umbelopsis ramanniana AG</name>
    <dbReference type="NCBI Taxonomy" id="1314678"/>
    <lineage>
        <taxon>Eukaryota</taxon>
        <taxon>Fungi</taxon>
        <taxon>Fungi incertae sedis</taxon>
        <taxon>Mucoromycota</taxon>
        <taxon>Mucoromycotina</taxon>
        <taxon>Umbelopsidomycetes</taxon>
        <taxon>Umbelopsidales</taxon>
        <taxon>Umbelopsidaceae</taxon>
        <taxon>Umbelopsis</taxon>
    </lineage>
</organism>
<evidence type="ECO:0000313" key="2">
    <source>
        <dbReference type="EMBL" id="KAI8575933.1"/>
    </source>
</evidence>
<dbReference type="RefSeq" id="XP_051440937.1">
    <property type="nucleotide sequence ID" value="XM_051592004.1"/>
</dbReference>
<evidence type="ECO:0000256" key="1">
    <source>
        <dbReference type="SAM" id="MobiDB-lite"/>
    </source>
</evidence>
<dbReference type="GeneID" id="75917347"/>
<proteinExistence type="predicted"/>
<keyword evidence="3" id="KW-1185">Reference proteome</keyword>
<dbReference type="AlphaFoldDB" id="A0AAD5E2E1"/>
<accession>A0AAD5E2E1</accession>
<sequence length="1009" mass="111950">MYYSISLNEGLPYCSDNAAHGVENLIPAVSNPEQRFADVTYCGNRSSFLLFSVGVAHNGSAGSASYSSAADDGVENDDTSEARTVDEGDIPDIECHCELTNGTCAGCSPECAANCQYKQVLSDIKCAAYSIGRDASLGPELSLHQTKGLLHSFFQFFEGLYYFFGLCSRGRSCAKDHIKIFPLGKSGRARDYTKNQILMMPLMYCNLVDAGWTIWDDISFIMAIISASFSILSVPFMVICKMLIIFYGTDAKGSDALNDELTKLIQDIGYDIGLPKVAQALIDLHTSATPQDFTKVSKHSYLWFDEQKFQYRLEVPALIEGLSPDNLKLASLSANAPSAAAREVNFFELVNIFSSTYSTRLSNVHYAVRIEYVLSAMLHATTCKAAHSTALFIIAITLDSVVRSCVPHDIGNLDILAQYMLLSVPDISPGKGECHPGHVLHIKGVRDGNDTIARMTNLLLLAISRIHKRTKASPFTLSFDTSFADAIKWFSQPAVYQPPIVVLDMFLSDLELSFEADTIRLTSTGDTAVLAKNMYKAGYSQCLVALFIEEAVVSETEIKLKIPGCFRLGIARALAAIRARGFTAYNLTKDQLENVPIGMQAPPLTWSEERVKNPGLQLYDVLNNKFIPWAHDLRYIAVSYSRSEIGYVRTQVEGLMEKCKKFGITMLWVDFMCWKPNQDRAAYFDMINVYWHANATVIIDPYVHRRHVNNSAWSSRIWTRAEAAVSNILMSYSRNQLTTVSNKRRKFRTFGEALSWFHGSVSFIEEDSTIALGGLLGAVRKADVEKTMYACLSGISTYGLLQYAPSADKSLCWLPRVGGSRPSLVQEEIAETMVWRRSLFIRATELEPNLRAIKEAHSLLASEQDILIDAKSVMYLQVATVESRAVCWIVIRQPDMCHVVGTTTFGKGVYRELGIRKVLVNGLADGLSQEIRYTATDLRTHHAVVSKADHRLVGLSEVLTDEEKADGVPEMIDKFHVKRAGWVSSSTVNQTPLVGPMKRANALDAQIQI</sequence>
<dbReference type="Proteomes" id="UP001206595">
    <property type="component" value="Unassembled WGS sequence"/>
</dbReference>
<reference evidence="2" key="1">
    <citation type="submission" date="2021-06" db="EMBL/GenBank/DDBJ databases">
        <authorList>
            <consortium name="DOE Joint Genome Institute"/>
            <person name="Mondo S.J."/>
            <person name="Amses K.R."/>
            <person name="Simmons D.R."/>
            <person name="Longcore J.E."/>
            <person name="Seto K."/>
            <person name="Alves G.H."/>
            <person name="Bonds A.E."/>
            <person name="Quandt C.A."/>
            <person name="Davis W.J."/>
            <person name="Chang Y."/>
            <person name="Letcher P.M."/>
            <person name="Powell M.J."/>
            <person name="Kuo A."/>
            <person name="Labutti K."/>
            <person name="Pangilinan J."/>
            <person name="Andreopoulos W."/>
            <person name="Tritt A."/>
            <person name="Riley R."/>
            <person name="Hundley H."/>
            <person name="Johnson J."/>
            <person name="Lipzen A."/>
            <person name="Barry K."/>
            <person name="Berbee M.L."/>
            <person name="Buchler N.E."/>
            <person name="Grigoriev I.V."/>
            <person name="Spatafora J.W."/>
            <person name="Stajich J.E."/>
            <person name="James T.Y."/>
        </authorList>
    </citation>
    <scope>NUCLEOTIDE SEQUENCE</scope>
    <source>
        <strain evidence="2">AG</strain>
    </source>
</reference>
<feature type="region of interest" description="Disordered" evidence="1">
    <location>
        <begin position="64"/>
        <end position="85"/>
    </location>
</feature>
<evidence type="ECO:0000313" key="3">
    <source>
        <dbReference type="Proteomes" id="UP001206595"/>
    </source>
</evidence>